<comment type="caution">
    <text evidence="1">The sequence shown here is derived from an EMBL/GenBank/DDBJ whole genome shotgun (WGS) entry which is preliminary data.</text>
</comment>
<protein>
    <submittedName>
        <fullName evidence="1">Uncharacterized protein</fullName>
    </submittedName>
</protein>
<evidence type="ECO:0000313" key="1">
    <source>
        <dbReference type="EMBL" id="MPN49554.1"/>
    </source>
</evidence>
<name>A0A645IMK6_9ZZZZ</name>
<organism evidence="1">
    <name type="scientific">bioreactor metagenome</name>
    <dbReference type="NCBI Taxonomy" id="1076179"/>
    <lineage>
        <taxon>unclassified sequences</taxon>
        <taxon>metagenomes</taxon>
        <taxon>ecological metagenomes</taxon>
    </lineage>
</organism>
<dbReference type="AlphaFoldDB" id="A0A645IMK6"/>
<sequence>MFFQPGFVNGAVISIAREAVQLPDDDHLELLLGSILDHVLEARPVIRSGGLGPVYVLMNNGVPFTLCEGVAIPELPLNGLL</sequence>
<reference evidence="1" key="1">
    <citation type="submission" date="2019-08" db="EMBL/GenBank/DDBJ databases">
        <authorList>
            <person name="Kucharzyk K."/>
            <person name="Murdoch R.W."/>
            <person name="Higgins S."/>
            <person name="Loffler F."/>
        </authorList>
    </citation>
    <scope>NUCLEOTIDE SEQUENCE</scope>
</reference>
<gene>
    <name evidence="1" type="ORF">SDC9_197175</name>
</gene>
<proteinExistence type="predicted"/>
<accession>A0A645IMK6</accession>
<dbReference type="EMBL" id="VSSQ01112902">
    <property type="protein sequence ID" value="MPN49554.1"/>
    <property type="molecule type" value="Genomic_DNA"/>
</dbReference>